<proteinExistence type="predicted"/>
<protein>
    <submittedName>
        <fullName evidence="1">Uncharacterized protein</fullName>
    </submittedName>
</protein>
<dbReference type="AlphaFoldDB" id="A0A1M5FWD3"/>
<dbReference type="STRING" id="1416778.SAMN05443633_108163"/>
<evidence type="ECO:0000313" key="1">
    <source>
        <dbReference type="EMBL" id="SHF95759.1"/>
    </source>
</evidence>
<organism evidence="1 2">
    <name type="scientific">Chryseobacterium arachidis</name>
    <dbReference type="NCBI Taxonomy" id="1416778"/>
    <lineage>
        <taxon>Bacteria</taxon>
        <taxon>Pseudomonadati</taxon>
        <taxon>Bacteroidota</taxon>
        <taxon>Flavobacteriia</taxon>
        <taxon>Flavobacteriales</taxon>
        <taxon>Weeksellaceae</taxon>
        <taxon>Chryseobacterium group</taxon>
        <taxon>Chryseobacterium</taxon>
    </lineage>
</organism>
<dbReference type="RefSeq" id="WP_262487547.1">
    <property type="nucleotide sequence ID" value="NZ_FQUT01000008.1"/>
</dbReference>
<name>A0A1M5FWD3_9FLAO</name>
<dbReference type="Proteomes" id="UP000184518">
    <property type="component" value="Unassembled WGS sequence"/>
</dbReference>
<accession>A0A1M5FWD3</accession>
<reference evidence="2" key="1">
    <citation type="submission" date="2016-11" db="EMBL/GenBank/DDBJ databases">
        <authorList>
            <person name="Varghese N."/>
            <person name="Submissions S."/>
        </authorList>
    </citation>
    <scope>NUCLEOTIDE SEQUENCE [LARGE SCALE GENOMIC DNA]</scope>
    <source>
        <strain evidence="2">DSM 27619</strain>
    </source>
</reference>
<gene>
    <name evidence="1" type="ORF">SAMN05443633_108163</name>
</gene>
<sequence>MTESLRKTLTDLASFSEADGFSNYSAEERYFRLLKNNASLH</sequence>
<evidence type="ECO:0000313" key="2">
    <source>
        <dbReference type="Proteomes" id="UP000184518"/>
    </source>
</evidence>
<keyword evidence="2" id="KW-1185">Reference proteome</keyword>
<dbReference type="EMBL" id="FQUT01000008">
    <property type="protein sequence ID" value="SHF95759.1"/>
    <property type="molecule type" value="Genomic_DNA"/>
</dbReference>